<sequence>MRPMTEKFLKDAFAGESQAHMKYLAFADKARKEGKPLVAKLFEAIAYAEKVHATNHLKELGEIKATGENLKAAFDGETFEIDEMYPAYNATAELQHEKGAMRTIHYALEAEKMHQKAYLETKKVVDAGKDIELESVHVCEICGCTTENHAPDKCPICGAGKDKFKKF</sequence>
<dbReference type="PANTHER" id="PTHR33746">
    <property type="entry name" value="RUBRERYTHRIN"/>
    <property type="match status" value="1"/>
</dbReference>
<dbReference type="InterPro" id="IPR024934">
    <property type="entry name" value="Rubredoxin-like_dom"/>
</dbReference>
<evidence type="ECO:0000313" key="5">
    <source>
        <dbReference type="EMBL" id="OGM06487.1"/>
    </source>
</evidence>
<proteinExistence type="predicted"/>
<evidence type="ECO:0000256" key="1">
    <source>
        <dbReference type="ARBA" id="ARBA00022448"/>
    </source>
</evidence>
<comment type="caution">
    <text evidence="5">The sequence shown here is derived from an EMBL/GenBank/DDBJ whole genome shotgun (WGS) entry which is preliminary data.</text>
</comment>
<dbReference type="Gene3D" id="1.20.1260.10">
    <property type="match status" value="1"/>
</dbReference>
<dbReference type="Gene3D" id="2.20.28.10">
    <property type="match status" value="1"/>
</dbReference>
<evidence type="ECO:0000259" key="3">
    <source>
        <dbReference type="PROSITE" id="PS50903"/>
    </source>
</evidence>
<dbReference type="PROSITE" id="PS50905">
    <property type="entry name" value="FERRITIN_LIKE"/>
    <property type="match status" value="1"/>
</dbReference>
<dbReference type="InterPro" id="IPR009040">
    <property type="entry name" value="Ferritin-like_diiron"/>
</dbReference>
<protein>
    <submittedName>
        <fullName evidence="5">Rubrerythrin</fullName>
    </submittedName>
</protein>
<dbReference type="Pfam" id="PF02915">
    <property type="entry name" value="Rubrerythrin"/>
    <property type="match status" value="1"/>
</dbReference>
<dbReference type="SUPFAM" id="SSF57802">
    <property type="entry name" value="Rubredoxin-like"/>
    <property type="match status" value="1"/>
</dbReference>
<accession>A0A1F7WV25</accession>
<dbReference type="EMBL" id="MGFH01000061">
    <property type="protein sequence ID" value="OGM06487.1"/>
    <property type="molecule type" value="Genomic_DNA"/>
</dbReference>
<dbReference type="GO" id="GO:0016491">
    <property type="term" value="F:oxidoreductase activity"/>
    <property type="evidence" value="ECO:0007669"/>
    <property type="project" value="InterPro"/>
</dbReference>
<dbReference type="InterPro" id="IPR048574">
    <property type="entry name" value="RUBY_RBDX"/>
</dbReference>
<dbReference type="PANTHER" id="PTHR33746:SF4">
    <property type="entry name" value="RUBRERYTHRIN"/>
    <property type="match status" value="1"/>
</dbReference>
<evidence type="ECO:0000256" key="2">
    <source>
        <dbReference type="ARBA" id="ARBA00022982"/>
    </source>
</evidence>
<feature type="domain" description="Ferritin-like diiron" evidence="4">
    <location>
        <begin position="1"/>
        <end position="129"/>
    </location>
</feature>
<dbReference type="STRING" id="1817813.A2008_03965"/>
<name>A0A1F7WV25_9BACT</name>
<dbReference type="Pfam" id="PF21349">
    <property type="entry name" value="RUBY_RBDX"/>
    <property type="match status" value="1"/>
</dbReference>
<evidence type="ECO:0000313" key="6">
    <source>
        <dbReference type="Proteomes" id="UP000178735"/>
    </source>
</evidence>
<dbReference type="GO" id="GO:0005506">
    <property type="term" value="F:iron ion binding"/>
    <property type="evidence" value="ECO:0007669"/>
    <property type="project" value="InterPro"/>
</dbReference>
<dbReference type="SUPFAM" id="SSF47240">
    <property type="entry name" value="Ferritin-like"/>
    <property type="match status" value="1"/>
</dbReference>
<gene>
    <name evidence="5" type="ORF">A2008_03965</name>
</gene>
<dbReference type="CDD" id="cd01041">
    <property type="entry name" value="Rubrerythrin"/>
    <property type="match status" value="1"/>
</dbReference>
<reference evidence="5 6" key="1">
    <citation type="journal article" date="2016" name="Nat. Commun.">
        <title>Thousands of microbial genomes shed light on interconnected biogeochemical processes in an aquifer system.</title>
        <authorList>
            <person name="Anantharaman K."/>
            <person name="Brown C.T."/>
            <person name="Hug L.A."/>
            <person name="Sharon I."/>
            <person name="Castelle C.J."/>
            <person name="Probst A.J."/>
            <person name="Thomas B.C."/>
            <person name="Singh A."/>
            <person name="Wilkins M.J."/>
            <person name="Karaoz U."/>
            <person name="Brodie E.L."/>
            <person name="Williams K.H."/>
            <person name="Hubbard S.S."/>
            <person name="Banfield J.F."/>
        </authorList>
    </citation>
    <scope>NUCLEOTIDE SEQUENCE [LARGE SCALE GENOMIC DNA]</scope>
</reference>
<dbReference type="PROSITE" id="PS50903">
    <property type="entry name" value="RUBREDOXIN_LIKE"/>
    <property type="match status" value="1"/>
</dbReference>
<dbReference type="InterPro" id="IPR052753">
    <property type="entry name" value="Rbr2/Nigerythrin"/>
</dbReference>
<feature type="domain" description="Rubredoxin-like" evidence="3">
    <location>
        <begin position="134"/>
        <end position="167"/>
    </location>
</feature>
<organism evidence="5 6">
    <name type="scientific">Candidatus Wallbacteria bacterium GWC2_49_35</name>
    <dbReference type="NCBI Taxonomy" id="1817813"/>
    <lineage>
        <taxon>Bacteria</taxon>
        <taxon>Candidatus Walliibacteriota</taxon>
    </lineage>
</organism>
<dbReference type="Proteomes" id="UP000178735">
    <property type="component" value="Unassembled WGS sequence"/>
</dbReference>
<dbReference type="AlphaFoldDB" id="A0A1F7WV25"/>
<dbReference type="InterPro" id="IPR009078">
    <property type="entry name" value="Ferritin-like_SF"/>
</dbReference>
<dbReference type="InterPro" id="IPR012347">
    <property type="entry name" value="Ferritin-like"/>
</dbReference>
<keyword evidence="2" id="KW-0249">Electron transport</keyword>
<dbReference type="InterPro" id="IPR003251">
    <property type="entry name" value="Rr_diiron-bd_dom"/>
</dbReference>
<evidence type="ECO:0000259" key="4">
    <source>
        <dbReference type="PROSITE" id="PS50905"/>
    </source>
</evidence>
<keyword evidence="1" id="KW-0813">Transport</keyword>